<reference evidence="8" key="1">
    <citation type="submission" date="2021-06" db="EMBL/GenBank/DDBJ databases">
        <authorList>
            <person name="Kallberg Y."/>
            <person name="Tangrot J."/>
            <person name="Rosling A."/>
        </authorList>
    </citation>
    <scope>NUCLEOTIDE SEQUENCE</scope>
    <source>
        <strain evidence="8">87-6 pot B 2015</strain>
    </source>
</reference>
<accession>A0A9N9F849</accession>
<evidence type="ECO:0000256" key="1">
    <source>
        <dbReference type="ARBA" id="ARBA00004141"/>
    </source>
</evidence>
<dbReference type="GO" id="GO:0005634">
    <property type="term" value="C:nucleus"/>
    <property type="evidence" value="ECO:0007669"/>
    <property type="project" value="TreeGrafter"/>
</dbReference>
<dbReference type="Proteomes" id="UP000789375">
    <property type="component" value="Unassembled WGS sequence"/>
</dbReference>
<proteinExistence type="predicted"/>
<comment type="caution">
    <text evidence="8">The sequence shown here is derived from an EMBL/GenBank/DDBJ whole genome shotgun (WGS) entry which is preliminary data.</text>
</comment>
<evidence type="ECO:0000256" key="5">
    <source>
        <dbReference type="ARBA" id="ARBA00022989"/>
    </source>
</evidence>
<dbReference type="PANTHER" id="PTHR13069">
    <property type="entry name" value="ALKYLATED DNA REPAIR PROTEIN ALKB HOMOLOG 8"/>
    <property type="match status" value="1"/>
</dbReference>
<evidence type="ECO:0000256" key="7">
    <source>
        <dbReference type="SAM" id="Phobius"/>
    </source>
</evidence>
<dbReference type="SMART" id="SM00679">
    <property type="entry name" value="CTNS"/>
    <property type="match status" value="2"/>
</dbReference>
<feature type="transmembrane region" description="Helical" evidence="7">
    <location>
        <begin position="208"/>
        <end position="227"/>
    </location>
</feature>
<feature type="transmembrane region" description="Helical" evidence="7">
    <location>
        <begin position="15"/>
        <end position="35"/>
    </location>
</feature>
<evidence type="ECO:0000256" key="2">
    <source>
        <dbReference type="ARBA" id="ARBA00022603"/>
    </source>
</evidence>
<feature type="transmembrane region" description="Helical" evidence="7">
    <location>
        <begin position="55"/>
        <end position="74"/>
    </location>
</feature>
<comment type="subcellular location">
    <subcellularLocation>
        <location evidence="1">Membrane</location>
        <topology evidence="1">Multi-pass membrane protein</topology>
    </subcellularLocation>
</comment>
<feature type="transmembrane region" description="Helical" evidence="7">
    <location>
        <begin position="173"/>
        <end position="196"/>
    </location>
</feature>
<dbReference type="InterPro" id="IPR051422">
    <property type="entry name" value="AlkB_tRNA_MeTrf/Diox"/>
</dbReference>
<dbReference type="PANTHER" id="PTHR13069:SF21">
    <property type="entry name" value="ALKYLATED DNA REPAIR PROTEIN ALKB HOMOLOG 8"/>
    <property type="match status" value="1"/>
</dbReference>
<organism evidence="8 9">
    <name type="scientific">Funneliformis mosseae</name>
    <name type="common">Endomycorrhizal fungus</name>
    <name type="synonym">Glomus mosseae</name>
    <dbReference type="NCBI Taxonomy" id="27381"/>
    <lineage>
        <taxon>Eukaryota</taxon>
        <taxon>Fungi</taxon>
        <taxon>Fungi incertae sedis</taxon>
        <taxon>Mucoromycota</taxon>
        <taxon>Glomeromycotina</taxon>
        <taxon>Glomeromycetes</taxon>
        <taxon>Glomerales</taxon>
        <taxon>Glomeraceae</taxon>
        <taxon>Funneliformis</taxon>
    </lineage>
</organism>
<evidence type="ECO:0000313" key="8">
    <source>
        <dbReference type="EMBL" id="CAG8515281.1"/>
    </source>
</evidence>
<sequence>MEEISHEKNMVPGSYVILENVFGLMGTVIWSFQLVPQVYKNWRRKSTRGLSQMMILLWTIANVFFGTYAIVLNLSIPLIIQPQLFGIICLFVDIQFLYYDSPKLKGNKVKNVTLFILSALLFAVCEVGSVYGIRGANATKIRWPEKVFGIVSPVLLISGFVPQYIQIYREKHVIGISMIFMALDMAGALFSVLSLVFRPPPFDTIASLTYISVFVLDGLIVLLYYFLNWFHARKNHNDEEIYGKRPMPTQAFVSTNTSSLNPTIKEQQYVHDVYEKIAQHFSSTRYKPWPVVEEFLKEMEIGSIGVDIGCGNGKYLGVNRNVYIIGADRSSSLIEISASRGFETLICDALNLPYRDECFVSIFKGGLQRQRLTLYFILRSKILIYVWAMEQIESRRKFDENYQDVFVPWVIPADKNEKEEEIVYDRIIGM</sequence>
<dbReference type="SUPFAM" id="SSF53335">
    <property type="entry name" value="S-adenosyl-L-methionine-dependent methyltransferases"/>
    <property type="match status" value="1"/>
</dbReference>
<evidence type="ECO:0000256" key="3">
    <source>
        <dbReference type="ARBA" id="ARBA00022679"/>
    </source>
</evidence>
<gene>
    <name evidence="8" type="ORF">FMOSSE_LOCUS4750</name>
</gene>
<dbReference type="GO" id="GO:0002098">
    <property type="term" value="P:tRNA wobble uridine modification"/>
    <property type="evidence" value="ECO:0007669"/>
    <property type="project" value="TreeGrafter"/>
</dbReference>
<keyword evidence="4 7" id="KW-0812">Transmembrane</keyword>
<evidence type="ECO:0000256" key="6">
    <source>
        <dbReference type="ARBA" id="ARBA00023136"/>
    </source>
</evidence>
<dbReference type="InterPro" id="IPR029063">
    <property type="entry name" value="SAM-dependent_MTases_sf"/>
</dbReference>
<dbReference type="GO" id="GO:0016020">
    <property type="term" value="C:membrane"/>
    <property type="evidence" value="ECO:0007669"/>
    <property type="project" value="UniProtKB-SubCell"/>
</dbReference>
<keyword evidence="3" id="KW-0808">Transferase</keyword>
<protein>
    <submittedName>
        <fullName evidence="8">16235_t:CDS:1</fullName>
    </submittedName>
</protein>
<name>A0A9N9F849_FUNMO</name>
<dbReference type="EMBL" id="CAJVPP010000826">
    <property type="protein sequence ID" value="CAG8515281.1"/>
    <property type="molecule type" value="Genomic_DNA"/>
</dbReference>
<keyword evidence="9" id="KW-1185">Reference proteome</keyword>
<dbReference type="Gene3D" id="3.40.50.150">
    <property type="entry name" value="Vaccinia Virus protein VP39"/>
    <property type="match status" value="1"/>
</dbReference>
<evidence type="ECO:0000256" key="4">
    <source>
        <dbReference type="ARBA" id="ARBA00022692"/>
    </source>
</evidence>
<dbReference type="InterPro" id="IPR006603">
    <property type="entry name" value="PQ-loop_rpt"/>
</dbReference>
<dbReference type="GO" id="GO:0030488">
    <property type="term" value="P:tRNA methylation"/>
    <property type="evidence" value="ECO:0007669"/>
    <property type="project" value="TreeGrafter"/>
</dbReference>
<dbReference type="GO" id="GO:0000049">
    <property type="term" value="F:tRNA binding"/>
    <property type="evidence" value="ECO:0007669"/>
    <property type="project" value="TreeGrafter"/>
</dbReference>
<evidence type="ECO:0000313" key="9">
    <source>
        <dbReference type="Proteomes" id="UP000789375"/>
    </source>
</evidence>
<feature type="transmembrane region" description="Helical" evidence="7">
    <location>
        <begin position="80"/>
        <end position="99"/>
    </location>
</feature>
<feature type="transmembrane region" description="Helical" evidence="7">
    <location>
        <begin position="111"/>
        <end position="131"/>
    </location>
</feature>
<dbReference type="Pfam" id="PF04193">
    <property type="entry name" value="PQ-loop"/>
    <property type="match status" value="2"/>
</dbReference>
<dbReference type="AlphaFoldDB" id="A0A9N9F849"/>
<dbReference type="GO" id="GO:0005737">
    <property type="term" value="C:cytoplasm"/>
    <property type="evidence" value="ECO:0007669"/>
    <property type="project" value="TreeGrafter"/>
</dbReference>
<keyword evidence="2" id="KW-0489">Methyltransferase</keyword>
<keyword evidence="6 7" id="KW-0472">Membrane</keyword>
<dbReference type="Gene3D" id="1.20.1280.290">
    <property type="match status" value="2"/>
</dbReference>
<keyword evidence="5 7" id="KW-1133">Transmembrane helix</keyword>
<dbReference type="GO" id="GO:0106335">
    <property type="term" value="F:tRNA (5-carboxymethyluridine(34)-5-O)-methyltransferase activity"/>
    <property type="evidence" value="ECO:0007669"/>
    <property type="project" value="TreeGrafter"/>
</dbReference>